<organism evidence="3">
    <name type="scientific">marine metagenome</name>
    <dbReference type="NCBI Taxonomy" id="408172"/>
    <lineage>
        <taxon>unclassified sequences</taxon>
        <taxon>metagenomes</taxon>
        <taxon>ecological metagenomes</taxon>
    </lineage>
</organism>
<comment type="similarity">
    <text evidence="1">Belongs to the enoyl-CoA hydratase/isomerase family.</text>
</comment>
<dbReference type="EMBL" id="UINC01021053">
    <property type="protein sequence ID" value="SVA87797.1"/>
    <property type="molecule type" value="Genomic_DNA"/>
</dbReference>
<evidence type="ECO:0000256" key="1">
    <source>
        <dbReference type="ARBA" id="ARBA00005254"/>
    </source>
</evidence>
<protein>
    <recommendedName>
        <fullName evidence="4">Enoyl-CoA hydratase</fullName>
    </recommendedName>
</protein>
<dbReference type="GO" id="GO:0016829">
    <property type="term" value="F:lyase activity"/>
    <property type="evidence" value="ECO:0007669"/>
    <property type="project" value="UniProtKB-KW"/>
</dbReference>
<dbReference type="InterPro" id="IPR014748">
    <property type="entry name" value="Enoyl-CoA_hydra_C"/>
</dbReference>
<evidence type="ECO:0000313" key="3">
    <source>
        <dbReference type="EMBL" id="SVA87797.1"/>
    </source>
</evidence>
<name>A0A381ZGC2_9ZZZZ</name>
<dbReference type="InterPro" id="IPR018376">
    <property type="entry name" value="Enoyl-CoA_hyd/isom_CS"/>
</dbReference>
<dbReference type="AlphaFoldDB" id="A0A381ZGC2"/>
<dbReference type="PANTHER" id="PTHR11941:SF54">
    <property type="entry name" value="ENOYL-COA HYDRATASE, MITOCHONDRIAL"/>
    <property type="match status" value="1"/>
</dbReference>
<dbReference type="InterPro" id="IPR001753">
    <property type="entry name" value="Enoyl-CoA_hydra/iso"/>
</dbReference>
<gene>
    <name evidence="3" type="ORF">METZ01_LOCUS140651</name>
</gene>
<sequence length="261" mass="28251">MRSDYEFLTTEVNGHVLEVTINRPDVMNALHPPSHAEFDEVWNEFDKDKNLWVGIITGAGDRAFSAGNDLKYQASGGDRSGMPTSGFAGLTSRFNLNKPLIAAVNGVSMGGGFEIALACDLIIASDNARFALPEPKVGLAALAGGMQRLPRQIGMKNAMGMMLTGRHVGAEEAKELGIVNEVVSQSELMDTARRWAKDIEACSPMSIRATKQVAYHSLNESDLEKSMQAQYSAVGDLVSSEDFVEGPVAFAEKRAPEWKGR</sequence>
<dbReference type="FunFam" id="3.90.226.10:FF:000009">
    <property type="entry name" value="Carnitinyl-CoA dehydratase"/>
    <property type="match status" value="1"/>
</dbReference>
<dbReference type="PROSITE" id="PS00166">
    <property type="entry name" value="ENOYL_COA_HYDRATASE"/>
    <property type="match status" value="1"/>
</dbReference>
<accession>A0A381ZGC2</accession>
<reference evidence="3" key="1">
    <citation type="submission" date="2018-05" db="EMBL/GenBank/DDBJ databases">
        <authorList>
            <person name="Lanie J.A."/>
            <person name="Ng W.-L."/>
            <person name="Kazmierczak K.M."/>
            <person name="Andrzejewski T.M."/>
            <person name="Davidsen T.M."/>
            <person name="Wayne K.J."/>
            <person name="Tettelin H."/>
            <person name="Glass J.I."/>
            <person name="Rusch D."/>
            <person name="Podicherti R."/>
            <person name="Tsui H.-C.T."/>
            <person name="Winkler M.E."/>
        </authorList>
    </citation>
    <scope>NUCLEOTIDE SEQUENCE</scope>
</reference>
<keyword evidence="2" id="KW-0456">Lyase</keyword>
<dbReference type="SUPFAM" id="SSF52096">
    <property type="entry name" value="ClpP/crotonase"/>
    <property type="match status" value="1"/>
</dbReference>
<dbReference type="Gene3D" id="1.10.12.10">
    <property type="entry name" value="Lyase 2-enoyl-coa Hydratase, Chain A, domain 2"/>
    <property type="match status" value="1"/>
</dbReference>
<evidence type="ECO:0008006" key="4">
    <source>
        <dbReference type="Google" id="ProtNLM"/>
    </source>
</evidence>
<dbReference type="GO" id="GO:0006635">
    <property type="term" value="P:fatty acid beta-oxidation"/>
    <property type="evidence" value="ECO:0007669"/>
    <property type="project" value="TreeGrafter"/>
</dbReference>
<proteinExistence type="inferred from homology"/>
<dbReference type="Pfam" id="PF00378">
    <property type="entry name" value="ECH_1"/>
    <property type="match status" value="1"/>
</dbReference>
<dbReference type="CDD" id="cd06558">
    <property type="entry name" value="crotonase-like"/>
    <property type="match status" value="1"/>
</dbReference>
<dbReference type="Gene3D" id="3.90.226.10">
    <property type="entry name" value="2-enoyl-CoA Hydratase, Chain A, domain 1"/>
    <property type="match status" value="1"/>
</dbReference>
<dbReference type="InterPro" id="IPR029045">
    <property type="entry name" value="ClpP/crotonase-like_dom_sf"/>
</dbReference>
<evidence type="ECO:0000256" key="2">
    <source>
        <dbReference type="ARBA" id="ARBA00023239"/>
    </source>
</evidence>
<dbReference type="PANTHER" id="PTHR11941">
    <property type="entry name" value="ENOYL-COA HYDRATASE-RELATED"/>
    <property type="match status" value="1"/>
</dbReference>